<evidence type="ECO:0000313" key="1">
    <source>
        <dbReference type="EMBL" id="BCL31773.1"/>
    </source>
</evidence>
<organism evidence="1 2">
    <name type="scientific">Streptomyces aurantiacus</name>
    <dbReference type="NCBI Taxonomy" id="47760"/>
    <lineage>
        <taxon>Bacteria</taxon>
        <taxon>Bacillati</taxon>
        <taxon>Actinomycetota</taxon>
        <taxon>Actinomycetes</taxon>
        <taxon>Kitasatosporales</taxon>
        <taxon>Streptomycetaceae</taxon>
        <taxon>Streptomyces</taxon>
        <taxon>Streptomyces aurantiacus group</taxon>
    </lineage>
</organism>
<sequence>MDLSVCNHPTEYRDSRSCSGASAPSCTPRVVNEDETYDIHLSTYPTIYDAHQLAGPNPGLPRTCSTLNVCLPVQGTGDDAGHHGRELIGSNFALENYNCLSRSS</sequence>
<accession>A0A7G1P7L7</accession>
<name>A0A7G1P7L7_9ACTN</name>
<protein>
    <submittedName>
        <fullName evidence="1">Uncharacterized protein</fullName>
    </submittedName>
</protein>
<proteinExistence type="predicted"/>
<dbReference type="AlphaFoldDB" id="A0A7G1P7L7"/>
<dbReference type="KEGG" id="sgm:GCM10017557_66320"/>
<keyword evidence="2" id="KW-1185">Reference proteome</keyword>
<dbReference type="Proteomes" id="UP000516444">
    <property type="component" value="Chromosome"/>
</dbReference>
<gene>
    <name evidence="1" type="ORF">GCM10017557_66320</name>
</gene>
<dbReference type="EMBL" id="AP023440">
    <property type="protein sequence ID" value="BCL31773.1"/>
    <property type="molecule type" value="Genomic_DNA"/>
</dbReference>
<evidence type="ECO:0000313" key="2">
    <source>
        <dbReference type="Proteomes" id="UP000516444"/>
    </source>
</evidence>
<reference evidence="1 2" key="1">
    <citation type="journal article" date="2014" name="Int. J. Syst. Evol. Microbiol.">
        <title>Complete genome sequence of Corynebacterium casei LMG S-19264T (=DSM 44701T), isolated from a smear-ripened cheese.</title>
        <authorList>
            <consortium name="US DOE Joint Genome Institute (JGI-PGF)"/>
            <person name="Walter F."/>
            <person name="Albersmeier A."/>
            <person name="Kalinowski J."/>
            <person name="Ruckert C."/>
        </authorList>
    </citation>
    <scope>NUCLEOTIDE SEQUENCE [LARGE SCALE GENOMIC DNA]</scope>
    <source>
        <strain evidence="1 2">JCM 4677</strain>
    </source>
</reference>